<evidence type="ECO:0000313" key="3">
    <source>
        <dbReference type="EMBL" id="HJA93685.1"/>
    </source>
</evidence>
<dbReference type="GO" id="GO:1990904">
    <property type="term" value="C:ribonucleoprotein complex"/>
    <property type="evidence" value="ECO:0007669"/>
    <property type="project" value="UniProtKB-KW"/>
</dbReference>
<gene>
    <name evidence="3" type="ORF">H9717_11340</name>
</gene>
<keyword evidence="1" id="KW-0689">Ribosomal protein</keyword>
<sequence length="101" mass="11589">MKGKLAFSKAGHDKGKLYLVIREEGNRVWLSDGKTRGVLAPKGKNRKHIQPAGWGFSEEEVDSFQENPAWADNRIREAIDRFCCDGSRREKEAEKEKRQSK</sequence>
<reference evidence="3" key="1">
    <citation type="journal article" date="2021" name="PeerJ">
        <title>Extensive microbial diversity within the chicken gut microbiome revealed by metagenomics and culture.</title>
        <authorList>
            <person name="Gilroy R."/>
            <person name="Ravi A."/>
            <person name="Getino M."/>
            <person name="Pursley I."/>
            <person name="Horton D.L."/>
            <person name="Alikhan N.F."/>
            <person name="Baker D."/>
            <person name="Gharbi K."/>
            <person name="Hall N."/>
            <person name="Watson M."/>
            <person name="Adriaenssens E.M."/>
            <person name="Foster-Nyarko E."/>
            <person name="Jarju S."/>
            <person name="Secka A."/>
            <person name="Antonio M."/>
            <person name="Oren A."/>
            <person name="Chaudhuri R.R."/>
            <person name="La Ragione R."/>
            <person name="Hildebrand F."/>
            <person name="Pallen M.J."/>
        </authorList>
    </citation>
    <scope>NUCLEOTIDE SEQUENCE</scope>
    <source>
        <strain evidence="3">CHK179-7159</strain>
    </source>
</reference>
<dbReference type="AlphaFoldDB" id="A0A9D2I7D7"/>
<dbReference type="InterPro" id="IPR041985">
    <property type="entry name" value="Ribosomal_eL14_KOW"/>
</dbReference>
<comment type="caution">
    <text evidence="3">The sequence shown here is derived from an EMBL/GenBank/DDBJ whole genome shotgun (WGS) entry which is preliminary data.</text>
</comment>
<organism evidence="3 4">
    <name type="scientific">Candidatus Eisenbergiella merdipullorum</name>
    <dbReference type="NCBI Taxonomy" id="2838553"/>
    <lineage>
        <taxon>Bacteria</taxon>
        <taxon>Bacillati</taxon>
        <taxon>Bacillota</taxon>
        <taxon>Clostridia</taxon>
        <taxon>Lachnospirales</taxon>
        <taxon>Lachnospiraceae</taxon>
        <taxon>Eisenbergiella</taxon>
    </lineage>
</organism>
<dbReference type="GO" id="GO:0005840">
    <property type="term" value="C:ribosome"/>
    <property type="evidence" value="ECO:0007669"/>
    <property type="project" value="UniProtKB-KW"/>
</dbReference>
<protein>
    <submittedName>
        <fullName evidence="3">KOW domain-containing RNA-binding protein</fullName>
    </submittedName>
</protein>
<dbReference type="CDD" id="cd06088">
    <property type="entry name" value="KOW_RPL14"/>
    <property type="match status" value="1"/>
</dbReference>
<name>A0A9D2I7D7_9FIRM</name>
<dbReference type="SUPFAM" id="SSF50104">
    <property type="entry name" value="Translation proteins SH3-like domain"/>
    <property type="match status" value="1"/>
</dbReference>
<keyword evidence="2" id="KW-0687">Ribonucleoprotein</keyword>
<evidence type="ECO:0000256" key="1">
    <source>
        <dbReference type="ARBA" id="ARBA00022980"/>
    </source>
</evidence>
<dbReference type="Proteomes" id="UP000886858">
    <property type="component" value="Unassembled WGS sequence"/>
</dbReference>
<evidence type="ECO:0000256" key="2">
    <source>
        <dbReference type="ARBA" id="ARBA00023274"/>
    </source>
</evidence>
<proteinExistence type="predicted"/>
<evidence type="ECO:0000313" key="4">
    <source>
        <dbReference type="Proteomes" id="UP000886858"/>
    </source>
</evidence>
<dbReference type="InterPro" id="IPR008991">
    <property type="entry name" value="Translation_prot_SH3-like_sf"/>
</dbReference>
<reference evidence="3" key="2">
    <citation type="submission" date="2021-04" db="EMBL/GenBank/DDBJ databases">
        <authorList>
            <person name="Gilroy R."/>
        </authorList>
    </citation>
    <scope>NUCLEOTIDE SEQUENCE</scope>
    <source>
        <strain evidence="3">CHK179-7159</strain>
    </source>
</reference>
<accession>A0A9D2I7D7</accession>
<dbReference type="EMBL" id="DWYY01000123">
    <property type="protein sequence ID" value="HJA93685.1"/>
    <property type="molecule type" value="Genomic_DNA"/>
</dbReference>